<sequence length="373" mass="41574">MKNTHTILHIVLYLLLCSITLGKKNKDDIKNKSYPPCKACKVVVESFDKGMERTNRGKFEGGDAAWEEDKLGSYKTSEMRLIEIQEGLCKEVDHGQNQCYSLIGDWEHFIEEWWFKHQKDSNLFTFLCVESTQNCCPDNHYGKDCQKCPGYPDNICNNNGKCKGAGTRLGNGKCNCDKGYSGEYCFECADGFYQSYKDEKKLLCSPCHRACKGACKGGGAKECHECNPGWREIEGQGCYDIDECVEKDDSCPKNHFCVNNEGNFSCLACDRACDGCSGDGPDMCDKCAEGFNKKGNLCVNTDILGRKSTENWARYVTYLGLTVATCIILQRNVYAAGVIGLFVAIYISVSEYMIAHGNISDTTPSLDIVDKHS</sequence>
<reference evidence="1" key="1">
    <citation type="submission" date="2023-04" db="EMBL/GenBank/DDBJ databases">
        <title>A chromosome-level genome assembly of the parasitoid wasp Eretmocerus hayati.</title>
        <authorList>
            <person name="Zhong Y."/>
            <person name="Liu S."/>
            <person name="Liu Y."/>
        </authorList>
    </citation>
    <scope>NUCLEOTIDE SEQUENCE</scope>
    <source>
        <strain evidence="1">ZJU_SS_LIU_2023</strain>
    </source>
</reference>
<evidence type="ECO:0000313" key="2">
    <source>
        <dbReference type="Proteomes" id="UP001239111"/>
    </source>
</evidence>
<proteinExistence type="predicted"/>
<comment type="caution">
    <text evidence="1">The sequence shown here is derived from an EMBL/GenBank/DDBJ whole genome shotgun (WGS) entry which is preliminary data.</text>
</comment>
<keyword evidence="2" id="KW-1185">Reference proteome</keyword>
<gene>
    <name evidence="1" type="ORF">QAD02_015067</name>
</gene>
<organism evidence="1 2">
    <name type="scientific">Eretmocerus hayati</name>
    <dbReference type="NCBI Taxonomy" id="131215"/>
    <lineage>
        <taxon>Eukaryota</taxon>
        <taxon>Metazoa</taxon>
        <taxon>Ecdysozoa</taxon>
        <taxon>Arthropoda</taxon>
        <taxon>Hexapoda</taxon>
        <taxon>Insecta</taxon>
        <taxon>Pterygota</taxon>
        <taxon>Neoptera</taxon>
        <taxon>Endopterygota</taxon>
        <taxon>Hymenoptera</taxon>
        <taxon>Apocrita</taxon>
        <taxon>Proctotrupomorpha</taxon>
        <taxon>Chalcidoidea</taxon>
        <taxon>Aphelinidae</taxon>
        <taxon>Aphelininae</taxon>
        <taxon>Eretmocerus</taxon>
    </lineage>
</organism>
<dbReference type="EMBL" id="CM056742">
    <property type="protein sequence ID" value="KAJ8679280.1"/>
    <property type="molecule type" value="Genomic_DNA"/>
</dbReference>
<dbReference type="Proteomes" id="UP001239111">
    <property type="component" value="Chromosome 2"/>
</dbReference>
<name>A0ACC2P781_9HYME</name>
<accession>A0ACC2P781</accession>
<evidence type="ECO:0000313" key="1">
    <source>
        <dbReference type="EMBL" id="KAJ8679280.1"/>
    </source>
</evidence>
<protein>
    <submittedName>
        <fullName evidence="1">Uncharacterized protein</fullName>
    </submittedName>
</protein>